<evidence type="ECO:0000313" key="2">
    <source>
        <dbReference type="EMBL" id="TKR67255.1"/>
    </source>
</evidence>
<accession>A0A4V5ZZE7</accession>
<feature type="compositionally biased region" description="Basic and acidic residues" evidence="1">
    <location>
        <begin position="195"/>
        <end position="228"/>
    </location>
</feature>
<comment type="caution">
    <text evidence="2">The sequence shown here is derived from an EMBL/GenBank/DDBJ whole genome shotgun (WGS) entry which is preliminary data.</text>
</comment>
<name>A0A4V5ZZE7_STECR</name>
<feature type="compositionally biased region" description="Polar residues" evidence="1">
    <location>
        <begin position="235"/>
        <end position="246"/>
    </location>
</feature>
<dbReference type="Proteomes" id="UP000298663">
    <property type="component" value="Unassembled WGS sequence"/>
</dbReference>
<dbReference type="EMBL" id="AZBU02000008">
    <property type="protein sequence ID" value="TKR67255.1"/>
    <property type="molecule type" value="Genomic_DNA"/>
</dbReference>
<feature type="region of interest" description="Disordered" evidence="1">
    <location>
        <begin position="193"/>
        <end position="248"/>
    </location>
</feature>
<organism evidence="2 3">
    <name type="scientific">Steinernema carpocapsae</name>
    <name type="common">Entomopathogenic nematode</name>
    <dbReference type="NCBI Taxonomy" id="34508"/>
    <lineage>
        <taxon>Eukaryota</taxon>
        <taxon>Metazoa</taxon>
        <taxon>Ecdysozoa</taxon>
        <taxon>Nematoda</taxon>
        <taxon>Chromadorea</taxon>
        <taxon>Rhabditida</taxon>
        <taxon>Tylenchina</taxon>
        <taxon>Panagrolaimomorpha</taxon>
        <taxon>Strongyloidoidea</taxon>
        <taxon>Steinernematidae</taxon>
        <taxon>Steinernema</taxon>
    </lineage>
</organism>
<evidence type="ECO:0000256" key="1">
    <source>
        <dbReference type="SAM" id="MobiDB-lite"/>
    </source>
</evidence>
<dbReference type="AlphaFoldDB" id="A0A4V5ZZE7"/>
<gene>
    <name evidence="2" type="ORF">L596_023437</name>
</gene>
<keyword evidence="3" id="KW-1185">Reference proteome</keyword>
<sequence length="263" mass="30900">MFRVWLCLAYVCVAYIPDSWRFLVVVRVVVRVVASLSFAYVLASDCCVRVRLILAGFCDHWIPWFARFLSHFHGRFLIPFLPISEYAMDGNVTQERASTPPDPSWEDRSRFPEACRWRHVSRKEIIAYRWSTGVLQYRSDSFIKPEEYGYGIYGQERSEDEPPKREEMRGRPDREAISDAKLRVFFASLQTPPKPEAHTKVQKMEHEEAEDKKPVKEKKLTAIKKEEPTYEEADQTTMSEAGSDMSQYGRIRKKKRMFSPWEL</sequence>
<proteinExistence type="predicted"/>
<evidence type="ECO:0000313" key="3">
    <source>
        <dbReference type="Proteomes" id="UP000298663"/>
    </source>
</evidence>
<reference evidence="2 3" key="1">
    <citation type="journal article" date="2015" name="Genome Biol.">
        <title>Comparative genomics of Steinernema reveals deeply conserved gene regulatory networks.</title>
        <authorList>
            <person name="Dillman A.R."/>
            <person name="Macchietto M."/>
            <person name="Porter C.F."/>
            <person name="Rogers A."/>
            <person name="Williams B."/>
            <person name="Antoshechkin I."/>
            <person name="Lee M.M."/>
            <person name="Goodwin Z."/>
            <person name="Lu X."/>
            <person name="Lewis E.E."/>
            <person name="Goodrich-Blair H."/>
            <person name="Stock S.P."/>
            <person name="Adams B.J."/>
            <person name="Sternberg P.W."/>
            <person name="Mortazavi A."/>
        </authorList>
    </citation>
    <scope>NUCLEOTIDE SEQUENCE [LARGE SCALE GENOMIC DNA]</scope>
    <source>
        <strain evidence="2 3">ALL</strain>
    </source>
</reference>
<protein>
    <submittedName>
        <fullName evidence="2">Uncharacterized protein</fullName>
    </submittedName>
</protein>
<reference evidence="2 3" key="2">
    <citation type="journal article" date="2019" name="G3 (Bethesda)">
        <title>Hybrid Assembly of the Genome of the Entomopathogenic Nematode Steinernema carpocapsae Identifies the X-Chromosome.</title>
        <authorList>
            <person name="Serra L."/>
            <person name="Macchietto M."/>
            <person name="Macias-Munoz A."/>
            <person name="McGill C.J."/>
            <person name="Rodriguez I.M."/>
            <person name="Rodriguez B."/>
            <person name="Murad R."/>
            <person name="Mortazavi A."/>
        </authorList>
    </citation>
    <scope>NUCLEOTIDE SEQUENCE [LARGE SCALE GENOMIC DNA]</scope>
    <source>
        <strain evidence="2 3">ALL</strain>
    </source>
</reference>